<dbReference type="SUPFAM" id="SSF48371">
    <property type="entry name" value="ARM repeat"/>
    <property type="match status" value="2"/>
</dbReference>
<organism evidence="3 5">
    <name type="scientific">Trichobilharzia regenti</name>
    <name type="common">Nasal bird schistosome</name>
    <dbReference type="NCBI Taxonomy" id="157069"/>
    <lineage>
        <taxon>Eukaryota</taxon>
        <taxon>Metazoa</taxon>
        <taxon>Spiralia</taxon>
        <taxon>Lophotrochozoa</taxon>
        <taxon>Platyhelminthes</taxon>
        <taxon>Trematoda</taxon>
        <taxon>Digenea</taxon>
        <taxon>Strigeidida</taxon>
        <taxon>Schistosomatoidea</taxon>
        <taxon>Schistosomatidae</taxon>
        <taxon>Trichobilharzia</taxon>
    </lineage>
</organism>
<dbReference type="InterPro" id="IPR013284">
    <property type="entry name" value="Beta-catenin"/>
</dbReference>
<keyword evidence="3" id="KW-1185">Reference proteome</keyword>
<dbReference type="PANTHER" id="PTHR45976">
    <property type="entry name" value="ARMADILLO SEGMENT POLARITY PROTEIN"/>
    <property type="match status" value="1"/>
</dbReference>
<evidence type="ECO:0000313" key="5">
    <source>
        <dbReference type="WBParaSite" id="TREG1_134890.2"/>
    </source>
</evidence>
<dbReference type="InterPro" id="IPR016024">
    <property type="entry name" value="ARM-type_fold"/>
</dbReference>
<dbReference type="AlphaFoldDB" id="A0AA85J789"/>
<dbReference type="GO" id="GO:0045296">
    <property type="term" value="F:cadherin binding"/>
    <property type="evidence" value="ECO:0007669"/>
    <property type="project" value="InterPro"/>
</dbReference>
<reference evidence="3" key="1">
    <citation type="submission" date="2022-06" db="EMBL/GenBank/DDBJ databases">
        <authorList>
            <person name="Berger JAMES D."/>
            <person name="Berger JAMES D."/>
        </authorList>
    </citation>
    <scope>NUCLEOTIDE SEQUENCE [LARGE SCALE GENOMIC DNA]</scope>
</reference>
<dbReference type="PRINTS" id="PR01869">
    <property type="entry name" value="BCATNINFAMLY"/>
</dbReference>
<sequence length="506" mass="56595">MLRHPSEVMYTTALYVLNQLLWHLPNSSRPEFRQYNGHLNVIYLLETNSLKDSNWLLICLDTLRMAVYESSETKLALTSTRIYEIIVRLLRIYPNNMKIAYNIARLIKVLSVCNENKIKLVEAGAVEALTPLLNCSSEVLQLETLWGLRNISDQAYHLLATKNLIPMLITLLASKNEHISICSTGCLCNLTCQNVQNKSLLVEKGGVKVLCRLLCLNPDRQEIAEPICSALRHVTHRNPHANAAVYEIRINDTLPTIASLFVKYQFVSALPLLKSVVGLVRNLSTDEMTRHELKNLNVHRMIANIFSQAYTSLNDAGKQDSGISERISSSGGYMEGVNLEDMLELTLAALHIMAKDSGVQEELIHTAGLVSTVVRLVYSPSICLQRASAAFLSQLSTSRSGCQAIENEGACPKLTELIQSNNEYIAAYTAAILHRIAQDKPEAYRRRLSLELRQSLFDGGLLNDANEIDQRMINASSIPDFPSHVVTDQRSRNASGSYLRQRSDRS</sequence>
<dbReference type="Pfam" id="PF00514">
    <property type="entry name" value="Arm"/>
    <property type="match status" value="2"/>
</dbReference>
<accession>A0AA85J789</accession>
<dbReference type="InterPro" id="IPR011989">
    <property type="entry name" value="ARM-like"/>
</dbReference>
<dbReference type="Gene3D" id="1.25.10.10">
    <property type="entry name" value="Leucine-rich Repeat Variant"/>
    <property type="match status" value="1"/>
</dbReference>
<proteinExistence type="predicted"/>
<feature type="repeat" description="ARM" evidence="1">
    <location>
        <begin position="368"/>
        <end position="410"/>
    </location>
</feature>
<evidence type="ECO:0000256" key="1">
    <source>
        <dbReference type="PROSITE-ProRule" id="PRU00259"/>
    </source>
</evidence>
<dbReference type="InterPro" id="IPR000225">
    <property type="entry name" value="Armadillo"/>
</dbReference>
<evidence type="ECO:0000256" key="2">
    <source>
        <dbReference type="SAM" id="MobiDB-lite"/>
    </source>
</evidence>
<reference evidence="4 5" key="2">
    <citation type="submission" date="2023-11" db="UniProtKB">
        <authorList>
            <consortium name="WormBaseParasite"/>
        </authorList>
    </citation>
    <scope>IDENTIFICATION</scope>
</reference>
<dbReference type="SMART" id="SM00185">
    <property type="entry name" value="ARM"/>
    <property type="match status" value="7"/>
</dbReference>
<dbReference type="GO" id="GO:0007155">
    <property type="term" value="P:cell adhesion"/>
    <property type="evidence" value="ECO:0007669"/>
    <property type="project" value="InterPro"/>
</dbReference>
<dbReference type="PROSITE" id="PS50176">
    <property type="entry name" value="ARM_REPEAT"/>
    <property type="match status" value="2"/>
</dbReference>
<protein>
    <submittedName>
        <fullName evidence="4 5">Uncharacterized protein</fullName>
    </submittedName>
</protein>
<evidence type="ECO:0000313" key="3">
    <source>
        <dbReference type="Proteomes" id="UP000050795"/>
    </source>
</evidence>
<feature type="repeat" description="ARM" evidence="1">
    <location>
        <begin position="163"/>
        <end position="205"/>
    </location>
</feature>
<feature type="region of interest" description="Disordered" evidence="2">
    <location>
        <begin position="483"/>
        <end position="506"/>
    </location>
</feature>
<evidence type="ECO:0000313" key="4">
    <source>
        <dbReference type="WBParaSite" id="TREG1_134890.1"/>
    </source>
</evidence>
<dbReference type="WBParaSite" id="TREG1_134890.1">
    <property type="protein sequence ID" value="TREG1_134890.1"/>
    <property type="gene ID" value="TREG1_134890"/>
</dbReference>
<dbReference type="Proteomes" id="UP000050795">
    <property type="component" value="Unassembled WGS sequence"/>
</dbReference>
<name>A0AA85J789_TRIRE</name>
<feature type="compositionally biased region" description="Polar residues" evidence="2">
    <location>
        <begin position="486"/>
        <end position="500"/>
    </location>
</feature>
<dbReference type="WBParaSite" id="TREG1_134890.2">
    <property type="protein sequence ID" value="TREG1_134890.2"/>
    <property type="gene ID" value="TREG1_134890"/>
</dbReference>